<dbReference type="Proteomes" id="UP000824881">
    <property type="component" value="Unassembled WGS sequence"/>
</dbReference>
<comment type="caution">
    <text evidence="1">The sequence shown here is derived from an EMBL/GenBank/DDBJ whole genome shotgun (WGS) entry which is preliminary data.</text>
</comment>
<gene>
    <name evidence="1" type="ORF">CCMSSC00406_0009560</name>
</gene>
<evidence type="ECO:0000313" key="2">
    <source>
        <dbReference type="Proteomes" id="UP000824881"/>
    </source>
</evidence>
<dbReference type="EMBL" id="WQMT02000008">
    <property type="protein sequence ID" value="KAG9220239.1"/>
    <property type="molecule type" value="Genomic_DNA"/>
</dbReference>
<name>A0ACB7IRU8_PLECO</name>
<proteinExistence type="predicted"/>
<reference evidence="1 2" key="1">
    <citation type="journal article" date="2021" name="Appl. Environ. Microbiol.">
        <title>Genetic linkage and physical mapping for an oyster mushroom Pleurotus cornucopiae and QTL analysis for the trait cap color.</title>
        <authorList>
            <person name="Zhang Y."/>
            <person name="Gao W."/>
            <person name="Sonnenberg A."/>
            <person name="Chen Q."/>
            <person name="Zhang J."/>
            <person name="Huang C."/>
        </authorList>
    </citation>
    <scope>NUCLEOTIDE SEQUENCE [LARGE SCALE GENOMIC DNA]</scope>
    <source>
        <strain evidence="1">CCMSSC00406</strain>
    </source>
</reference>
<organism evidence="1 2">
    <name type="scientific">Pleurotus cornucopiae</name>
    <name type="common">Cornucopia mushroom</name>
    <dbReference type="NCBI Taxonomy" id="5321"/>
    <lineage>
        <taxon>Eukaryota</taxon>
        <taxon>Fungi</taxon>
        <taxon>Dikarya</taxon>
        <taxon>Basidiomycota</taxon>
        <taxon>Agaricomycotina</taxon>
        <taxon>Agaricomycetes</taxon>
        <taxon>Agaricomycetidae</taxon>
        <taxon>Agaricales</taxon>
        <taxon>Pleurotineae</taxon>
        <taxon>Pleurotaceae</taxon>
        <taxon>Pleurotus</taxon>
    </lineage>
</organism>
<protein>
    <submittedName>
        <fullName evidence="1">Uncharacterized protein</fullName>
    </submittedName>
</protein>
<sequence length="346" mass="38979">MSWPNEEQMDFLKSRAQAWEDSNGDSSARTKFWDQLHRDWAERWLPRRRMENTFSRHFRVEMENRRAIARGAAPKPATRRWVPRMSAPTLSELEHRRARGAPSSSPEYFSTTAHSTSCAQPPREEMQNQRVIARAPNPATRRWVPRMSAPTPRELEHRQARGAPSSSPEYFSTTAHSPSRAQFPRHHESPTSPTAGDPHPPIPMRMSRRKSPRHPKPQQLCPRVSLPLLVKKARRAEPSTRAGIPAAQTAARTLYQPRLPAWSFSLVMVSLERVRGVSTCRSTFAQRVWASRPPVQPAIRAPIVNAASVGDCHTLAEYGTGFLAAHVDGEFPISSTCMCGRPSSPP</sequence>
<keyword evidence="2" id="KW-1185">Reference proteome</keyword>
<accession>A0ACB7IRU8</accession>
<evidence type="ECO:0000313" key="1">
    <source>
        <dbReference type="EMBL" id="KAG9220239.1"/>
    </source>
</evidence>